<evidence type="ECO:0000313" key="2">
    <source>
        <dbReference type="EMBL" id="NDV30327.1"/>
    </source>
</evidence>
<dbReference type="InterPro" id="IPR039635">
    <property type="entry name" value="ERMARD"/>
</dbReference>
<feature type="domain" description="DUF4209" evidence="1">
    <location>
        <begin position="74"/>
        <end position="145"/>
    </location>
</feature>
<dbReference type="Pfam" id="PF13910">
    <property type="entry name" value="DUF4209"/>
    <property type="match status" value="1"/>
</dbReference>
<sequence length="592" mass="68746">MNSLELSQFQKQFDFSINGAYHSFISDLFSFQKSGDLYYSMTAASICIPFLEAFLGEWIREHHKVNVEPVQTNTTTAPRIPRRMTELLDMPQLKEILSPIMLLIIKISIGPPPGLNIRNLLWHGFLSDGEFQIEITSLLILLICQLLHQNRSTFGHLSVIKKKNIQEWIDKLKFSVSCNIFGEGREGELNSIEPLLNKSFFIIPSQKSQWRLAFSFLKKQENYLSTIVLIPLLEHSIRRVFAVSNECGSRVLTARVHSLMTTMDTLLDDFIETTPNLIFNEFGQNIMHILHDLFIAKQGPRIRDLIAHGVVEETTIPTYFSNCLAALAIYLCLKYDVDNNGLKDYFKIYNSDLLERVVDFVENYKPLFHPKSYQLRTVNEIYKRWIVLQNLCNEPDITPEPLTPEMIHYRDSFISCLEHPYFATNSNEKDYEYSFDVTMGKDQSRVLVLVSKIQERILKIIEELISSYETLKQRIEGFNSSKSQRQNFFLLQRNISHFSWFIQFSMISLEAILHTQKHDLIDQLLEWLEQYGKAMGLVHTRISKNEYAATKEMFELIVGQDDQNMKLVSSREKKLIAGTAPLLEKIFLPPKE</sequence>
<dbReference type="PANTHER" id="PTHR31701:SF2">
    <property type="entry name" value="ENDOPLASMIC RETICULUM MEMBRANE-ASSOCIATED RNA DEGRADATION PROTEIN"/>
    <property type="match status" value="1"/>
</dbReference>
<dbReference type="AlphaFoldDB" id="A0A6B2L093"/>
<proteinExistence type="predicted"/>
<dbReference type="PANTHER" id="PTHR31701">
    <property type="entry name" value="ENDOPLASMIC RETICULUM MEMBRANE-ASSOCIATED RNA DEGRADATION PROTEIN"/>
    <property type="match status" value="1"/>
</dbReference>
<name>A0A6B2L093_9EUKA</name>
<organism evidence="2">
    <name type="scientific">Arcella intermedia</name>
    <dbReference type="NCBI Taxonomy" id="1963864"/>
    <lineage>
        <taxon>Eukaryota</taxon>
        <taxon>Amoebozoa</taxon>
        <taxon>Tubulinea</taxon>
        <taxon>Elardia</taxon>
        <taxon>Arcellinida</taxon>
        <taxon>Sphaerothecina</taxon>
        <taxon>Arcellidae</taxon>
        <taxon>Arcella</taxon>
    </lineage>
</organism>
<protein>
    <recommendedName>
        <fullName evidence="1">DUF4209 domain-containing protein</fullName>
    </recommendedName>
</protein>
<dbReference type="EMBL" id="GIBP01001358">
    <property type="protein sequence ID" value="NDV30327.1"/>
    <property type="molecule type" value="Transcribed_RNA"/>
</dbReference>
<dbReference type="InterPro" id="IPR025209">
    <property type="entry name" value="DUF4209"/>
</dbReference>
<evidence type="ECO:0000259" key="1">
    <source>
        <dbReference type="Pfam" id="PF13910"/>
    </source>
</evidence>
<reference evidence="2" key="1">
    <citation type="journal article" date="2020" name="J. Eukaryot. Microbiol.">
        <title>De novo Sequencing, Assembly and Annotation of the Transcriptome for the Free-Living Testate Amoeba Arcella intermedia.</title>
        <authorList>
            <person name="Ribeiro G.M."/>
            <person name="Porfirio-Sousa A.L."/>
            <person name="Maurer-Alcala X.X."/>
            <person name="Katz L.A."/>
            <person name="Lahr D.J.G."/>
        </authorList>
    </citation>
    <scope>NUCLEOTIDE SEQUENCE</scope>
</reference>
<accession>A0A6B2L093</accession>